<feature type="compositionally biased region" description="Acidic residues" evidence="26">
    <location>
        <begin position="2155"/>
        <end position="2171"/>
    </location>
</feature>
<dbReference type="Pfam" id="PF22908">
    <property type="entry name" value="PHD_NSD"/>
    <property type="match status" value="1"/>
</dbReference>
<evidence type="ECO:0000256" key="18">
    <source>
        <dbReference type="ARBA" id="ARBA00023159"/>
    </source>
</evidence>
<keyword evidence="16" id="KW-0156">Chromatin regulator</keyword>
<feature type="domain" description="PHD-type" evidence="27">
    <location>
        <begin position="1474"/>
        <end position="1518"/>
    </location>
</feature>
<feature type="region of interest" description="Disordered" evidence="26">
    <location>
        <begin position="2000"/>
        <end position="2029"/>
    </location>
</feature>
<feature type="domain" description="PHD-type" evidence="27">
    <location>
        <begin position="1310"/>
        <end position="1356"/>
    </location>
</feature>
<dbReference type="Gene3D" id="2.170.270.10">
    <property type="entry name" value="SET domain"/>
    <property type="match status" value="1"/>
</dbReference>
<dbReference type="PROSITE" id="PS50280">
    <property type="entry name" value="SET"/>
    <property type="match status" value="1"/>
</dbReference>
<evidence type="ECO:0000259" key="29">
    <source>
        <dbReference type="PROSITE" id="PS50812"/>
    </source>
</evidence>
<evidence type="ECO:0000259" key="30">
    <source>
        <dbReference type="PROSITE" id="PS50868"/>
    </source>
</evidence>
<dbReference type="FunFam" id="2.30.30.140:FF:000059">
    <property type="entry name" value="Histone-lysine N-methyltransferase"/>
    <property type="match status" value="1"/>
</dbReference>
<dbReference type="InterPro" id="IPR003616">
    <property type="entry name" value="Post-SET_dom"/>
</dbReference>
<evidence type="ECO:0000256" key="11">
    <source>
        <dbReference type="ARBA" id="ARBA00022723"/>
    </source>
</evidence>
<dbReference type="Pfam" id="PF17907">
    <property type="entry name" value="AWS"/>
    <property type="match status" value="1"/>
</dbReference>
<evidence type="ECO:0000256" key="21">
    <source>
        <dbReference type="ARBA" id="ARBA00050654"/>
    </source>
</evidence>
<feature type="compositionally biased region" description="Basic and acidic residues" evidence="26">
    <location>
        <begin position="2172"/>
        <end position="2181"/>
    </location>
</feature>
<reference evidence="32" key="3">
    <citation type="submission" date="2025-09" db="UniProtKB">
        <authorList>
            <consortium name="Ensembl"/>
        </authorList>
    </citation>
    <scope>IDENTIFICATION</scope>
</reference>
<evidence type="ECO:0000256" key="3">
    <source>
        <dbReference type="ARBA" id="ARBA00018028"/>
    </source>
</evidence>
<dbReference type="GO" id="GO:0003712">
    <property type="term" value="F:transcription coregulator activity"/>
    <property type="evidence" value="ECO:0007669"/>
    <property type="project" value="UniProtKB-ARBA"/>
</dbReference>
<dbReference type="Ensembl" id="ENSMMDT00005034077.1">
    <property type="protein sequence ID" value="ENSMMDP00005033337.1"/>
    <property type="gene ID" value="ENSMMDG00005015689.1"/>
</dbReference>
<feature type="compositionally biased region" description="Polar residues" evidence="26">
    <location>
        <begin position="45"/>
        <end position="68"/>
    </location>
</feature>
<dbReference type="GO" id="GO:0016922">
    <property type="term" value="F:nuclear receptor binding"/>
    <property type="evidence" value="ECO:0007669"/>
    <property type="project" value="UniProtKB-ARBA"/>
</dbReference>
<dbReference type="SMART" id="SM00570">
    <property type="entry name" value="AWS"/>
    <property type="match status" value="1"/>
</dbReference>
<comment type="catalytic activity">
    <reaction evidence="21">
        <text>L-lysyl(36)-[histone H3] + 2 S-adenosyl-L-methionine = N(6),N(6)-dimethyl-L-lysyl(36)-[histone H3] + 2 S-adenosyl-L-homocysteine + 2 H(+)</text>
        <dbReference type="Rhea" id="RHEA:60308"/>
        <dbReference type="Rhea" id="RHEA-COMP:9785"/>
        <dbReference type="Rhea" id="RHEA-COMP:9787"/>
        <dbReference type="ChEBI" id="CHEBI:15378"/>
        <dbReference type="ChEBI" id="CHEBI:29969"/>
        <dbReference type="ChEBI" id="CHEBI:57856"/>
        <dbReference type="ChEBI" id="CHEBI:59789"/>
        <dbReference type="ChEBI" id="CHEBI:61976"/>
        <dbReference type="EC" id="2.1.1.357"/>
    </reaction>
</comment>
<dbReference type="PROSITE" id="PS50868">
    <property type="entry name" value="POST_SET"/>
    <property type="match status" value="1"/>
</dbReference>
<dbReference type="CDD" id="cd19210">
    <property type="entry name" value="SET_NSD1"/>
    <property type="match status" value="1"/>
</dbReference>
<feature type="region of interest" description="Disordered" evidence="26">
    <location>
        <begin position="1"/>
        <end position="139"/>
    </location>
</feature>
<gene>
    <name evidence="32" type="primary">nsd1a</name>
</gene>
<dbReference type="Gene3D" id="2.30.30.140">
    <property type="match status" value="2"/>
</dbReference>
<dbReference type="Gene3D" id="3.30.40.10">
    <property type="entry name" value="Zinc/RING finger domain, C3HC4 (zinc finger)"/>
    <property type="match status" value="4"/>
</dbReference>
<dbReference type="OrthoDB" id="422362at2759"/>
<dbReference type="PROSITE" id="PS50812">
    <property type="entry name" value="PWWP"/>
    <property type="match status" value="2"/>
</dbReference>
<feature type="compositionally biased region" description="Basic and acidic residues" evidence="26">
    <location>
        <begin position="1007"/>
        <end position="1033"/>
    </location>
</feature>
<feature type="compositionally biased region" description="Basic and acidic residues" evidence="26">
    <location>
        <begin position="523"/>
        <end position="533"/>
    </location>
</feature>
<dbReference type="InterPro" id="IPR001214">
    <property type="entry name" value="SET_dom"/>
</dbReference>
<evidence type="ECO:0000256" key="17">
    <source>
        <dbReference type="ARBA" id="ARBA00023015"/>
    </source>
</evidence>
<feature type="region of interest" description="Disordered" evidence="26">
    <location>
        <begin position="1216"/>
        <end position="1276"/>
    </location>
</feature>
<evidence type="ECO:0000256" key="14">
    <source>
        <dbReference type="ARBA" id="ARBA00022833"/>
    </source>
</evidence>
<dbReference type="FunFam" id="3.30.40.10:FF:000201">
    <property type="entry name" value="Histone-lysine N-methyltransferase"/>
    <property type="match status" value="1"/>
</dbReference>
<evidence type="ECO:0000313" key="33">
    <source>
        <dbReference type="Proteomes" id="UP000472263"/>
    </source>
</evidence>
<feature type="region of interest" description="Disordered" evidence="26">
    <location>
        <begin position="523"/>
        <end position="606"/>
    </location>
</feature>
<dbReference type="InterPro" id="IPR019787">
    <property type="entry name" value="Znf_PHD-finger"/>
</dbReference>
<feature type="domain" description="Post-SET" evidence="30">
    <location>
        <begin position="1833"/>
        <end position="1849"/>
    </location>
</feature>
<evidence type="ECO:0000256" key="16">
    <source>
        <dbReference type="ARBA" id="ARBA00022853"/>
    </source>
</evidence>
<dbReference type="SUPFAM" id="SSF82199">
    <property type="entry name" value="SET domain"/>
    <property type="match status" value="1"/>
</dbReference>
<feature type="compositionally biased region" description="Polar residues" evidence="26">
    <location>
        <begin position="1138"/>
        <end position="1151"/>
    </location>
</feature>
<feature type="domain" description="PWWP" evidence="29">
    <location>
        <begin position="1523"/>
        <end position="1585"/>
    </location>
</feature>
<proteinExistence type="predicted"/>
<evidence type="ECO:0000256" key="9">
    <source>
        <dbReference type="ARBA" id="ARBA00022679"/>
    </source>
</evidence>
<feature type="domain" description="SET" evidence="28">
    <location>
        <begin position="1709"/>
        <end position="1826"/>
    </location>
</feature>
<dbReference type="InterPro" id="IPR041306">
    <property type="entry name" value="C5HCH"/>
</dbReference>
<dbReference type="CDD" id="cd15659">
    <property type="entry name" value="PHD5_NSD1"/>
    <property type="match status" value="1"/>
</dbReference>
<name>A0A667YZP9_9TELE</name>
<evidence type="ECO:0000256" key="10">
    <source>
        <dbReference type="ARBA" id="ARBA00022691"/>
    </source>
</evidence>
<dbReference type="CDD" id="cd20161">
    <property type="entry name" value="PWWP_NSD1_rpt1"/>
    <property type="match status" value="1"/>
</dbReference>
<feature type="region of interest" description="Disordered" evidence="26">
    <location>
        <begin position="424"/>
        <end position="473"/>
    </location>
</feature>
<evidence type="ECO:0000256" key="15">
    <source>
        <dbReference type="ARBA" id="ARBA00022843"/>
    </source>
</evidence>
<reference evidence="32" key="2">
    <citation type="submission" date="2025-08" db="UniProtKB">
        <authorList>
            <consortium name="Ensembl"/>
        </authorList>
    </citation>
    <scope>IDENTIFICATION</scope>
</reference>
<evidence type="ECO:0000256" key="25">
    <source>
        <dbReference type="PROSITE-ProRule" id="PRU00146"/>
    </source>
</evidence>
<feature type="compositionally biased region" description="Low complexity" evidence="26">
    <location>
        <begin position="283"/>
        <end position="293"/>
    </location>
</feature>
<evidence type="ECO:0000256" key="24">
    <source>
        <dbReference type="ARBA" id="ARBA00081785"/>
    </source>
</evidence>
<feature type="region of interest" description="Disordered" evidence="26">
    <location>
        <begin position="260"/>
        <end position="297"/>
    </location>
</feature>
<feature type="compositionally biased region" description="Acidic residues" evidence="26">
    <location>
        <begin position="181"/>
        <end position="195"/>
    </location>
</feature>
<evidence type="ECO:0000256" key="6">
    <source>
        <dbReference type="ARBA" id="ARBA00022499"/>
    </source>
</evidence>
<dbReference type="Pfam" id="PF17982">
    <property type="entry name" value="C5HCH"/>
    <property type="match status" value="1"/>
</dbReference>
<keyword evidence="13 25" id="KW-0863">Zinc-finger</keyword>
<dbReference type="InterPro" id="IPR019786">
    <property type="entry name" value="Zinc_finger_PHD-type_CS"/>
</dbReference>
<dbReference type="InterPro" id="IPR001965">
    <property type="entry name" value="Znf_PHD"/>
</dbReference>
<keyword evidence="20" id="KW-0539">Nucleus</keyword>
<dbReference type="SMART" id="SM00249">
    <property type="entry name" value="PHD"/>
    <property type="match status" value="4"/>
</dbReference>
<organism evidence="32 33">
    <name type="scientific">Myripristis murdjan</name>
    <name type="common">pinecone soldierfish</name>
    <dbReference type="NCBI Taxonomy" id="586833"/>
    <lineage>
        <taxon>Eukaryota</taxon>
        <taxon>Metazoa</taxon>
        <taxon>Chordata</taxon>
        <taxon>Craniata</taxon>
        <taxon>Vertebrata</taxon>
        <taxon>Euteleostomi</taxon>
        <taxon>Actinopterygii</taxon>
        <taxon>Neopterygii</taxon>
        <taxon>Teleostei</taxon>
        <taxon>Neoteleostei</taxon>
        <taxon>Acanthomorphata</taxon>
        <taxon>Holocentriformes</taxon>
        <taxon>Holocentridae</taxon>
        <taxon>Myripristis</taxon>
    </lineage>
</organism>
<evidence type="ECO:0000256" key="1">
    <source>
        <dbReference type="ARBA" id="ARBA00004123"/>
    </source>
</evidence>
<keyword evidence="19" id="KW-0804">Transcription</keyword>
<dbReference type="PANTHER" id="PTHR22884">
    <property type="entry name" value="SET DOMAIN PROTEINS"/>
    <property type="match status" value="1"/>
</dbReference>
<feature type="compositionally biased region" description="Polar residues" evidence="26">
    <location>
        <begin position="27"/>
        <end position="38"/>
    </location>
</feature>
<dbReference type="InParanoid" id="A0A667YZP9"/>
<feature type="compositionally biased region" description="Polar residues" evidence="26">
    <location>
        <begin position="577"/>
        <end position="606"/>
    </location>
</feature>
<comment type="subcellular location">
    <subcellularLocation>
        <location evidence="2">Chromosome</location>
    </subcellularLocation>
    <subcellularLocation>
        <location evidence="1">Nucleus</location>
    </subcellularLocation>
</comment>
<dbReference type="InterPro" id="IPR055198">
    <property type="entry name" value="NSD_PHD"/>
</dbReference>
<keyword evidence="12" id="KW-0677">Repeat</keyword>
<dbReference type="InterPro" id="IPR050777">
    <property type="entry name" value="SET2_Histone-Lys_MeTrsfase"/>
</dbReference>
<keyword evidence="33" id="KW-1185">Reference proteome</keyword>
<feature type="compositionally biased region" description="Basic and acidic residues" evidence="26">
    <location>
        <begin position="92"/>
        <end position="101"/>
    </location>
</feature>
<feature type="compositionally biased region" description="Polar residues" evidence="26">
    <location>
        <begin position="1092"/>
        <end position="1108"/>
    </location>
</feature>
<feature type="compositionally biased region" description="Low complexity" evidence="26">
    <location>
        <begin position="2015"/>
        <end position="2029"/>
    </location>
</feature>
<dbReference type="GO" id="GO:0008270">
    <property type="term" value="F:zinc ion binding"/>
    <property type="evidence" value="ECO:0007669"/>
    <property type="project" value="UniProtKB-KW"/>
</dbReference>
<dbReference type="InterPro" id="IPR011011">
    <property type="entry name" value="Znf_FYVE_PHD"/>
</dbReference>
<dbReference type="PROSITE" id="PS50016">
    <property type="entry name" value="ZF_PHD_2"/>
    <property type="match status" value="2"/>
</dbReference>
<keyword evidence="6" id="KW-1017">Isopeptide bond</keyword>
<dbReference type="EC" id="2.1.1.357" evidence="22"/>
<dbReference type="InterPro" id="IPR047432">
    <property type="entry name" value="PHD5_NSD1"/>
</dbReference>
<dbReference type="FunFam" id="2.30.30.140:FF:000004">
    <property type="entry name" value="Histone-lysine N-methyltransferase"/>
    <property type="match status" value="1"/>
</dbReference>
<dbReference type="GeneTree" id="ENSGT00940000155027"/>
<dbReference type="GO" id="GO:0006355">
    <property type="term" value="P:regulation of DNA-templated transcription"/>
    <property type="evidence" value="ECO:0007669"/>
    <property type="project" value="UniProtKB-ARBA"/>
</dbReference>
<reference evidence="32" key="1">
    <citation type="submission" date="2019-06" db="EMBL/GenBank/DDBJ databases">
        <authorList>
            <consortium name="Wellcome Sanger Institute Data Sharing"/>
        </authorList>
    </citation>
    <scope>NUCLEOTIDE SEQUENCE [LARGE SCALE GENOMIC DNA]</scope>
</reference>
<keyword evidence="8" id="KW-0489">Methyltransferase</keyword>
<keyword evidence="5" id="KW-0678">Repressor</keyword>
<evidence type="ECO:0000256" key="23">
    <source>
        <dbReference type="ARBA" id="ARBA00080495"/>
    </source>
</evidence>
<dbReference type="GO" id="GO:0005654">
    <property type="term" value="C:nucleoplasm"/>
    <property type="evidence" value="ECO:0007669"/>
    <property type="project" value="UniProtKB-ARBA"/>
</dbReference>
<feature type="compositionally biased region" description="Low complexity" evidence="26">
    <location>
        <begin position="1227"/>
        <end position="1237"/>
    </location>
</feature>
<keyword evidence="17" id="KW-0805">Transcription regulation</keyword>
<dbReference type="InterPro" id="IPR000313">
    <property type="entry name" value="PWWP_dom"/>
</dbReference>
<feature type="compositionally biased region" description="Polar residues" evidence="26">
    <location>
        <begin position="1072"/>
        <end position="1085"/>
    </location>
</feature>
<feature type="region of interest" description="Disordered" evidence="26">
    <location>
        <begin position="2043"/>
        <end position="2181"/>
    </location>
</feature>
<feature type="region of interest" description="Disordered" evidence="26">
    <location>
        <begin position="848"/>
        <end position="871"/>
    </location>
</feature>
<feature type="domain" description="PWWP" evidence="29">
    <location>
        <begin position="306"/>
        <end position="372"/>
    </location>
</feature>
<sequence length="2181" mass="240796">MNHSYRGAVRAGSVFGSDQTELRPPNGLTTTSYGNQCGSAKRGSDQPSVMQLQSSSLKQPPVQGYNQPERSHRYNPLRRLQDLNSLVNRSDQGSHQRDLHVRNHLHSPSPISDDDDDEFEAPSIQLPPSPGNDEMEPFKGLQDMDRNGFSPHSPDSLERCSPVPNGCLHFESTLFDSGDIKEEDEEGQDENDEELTPFHHSPKLSQDRTLTDCKTTTCSSGVDNQRTYKPAVFNLMSKTISELNPTLSPSALPEISIADGWSMGEDSDSDGEMTSPLDHGLISPTGTNSNSSSPKKKPLPAVKYLEGDLVWAKFNRRPWWPCQVTCDPQHGIHTKMKAPSHRPCRIYFLETIGEIAESAWVSGKAILPFEGGHQFEDLPVLRRRGKQREKDYKYTIPKSLLTAWKVSVAEAEYLLPDRQRNTQSMRTVSFNGEDRVPSPLLPEKSQKDSSLSVDPGRSPSPSTAPNGNEHHPITNSAIIQATRNKACKKKKKCLSDIFGHIVGGSKESSTIMDMVDKFHTPTHALKEEPKDSPYADLDSIPTLHRPKRTELSPTQDLDKLVRKQQGCKKVKNKCTEKMSSPNNADSRDSSSISTNKLSSVDTKSHQGLGSCNELLDSSNDKHSLHLPASSRLMTRALKAEEETDLKDALAASQISTDDRVHDDHDNTPCNVHIKTDLSPNWQSPSNVSACTSHSSPKRRARKPDKKLIRNGSLMKSKCPGSSVPSVHPVKIKTENIVSEPSSCSSPSSSLSPMDAFQDVKELTFKSLVKEDSSDSELSTFRPNSNYKFSTFLMFLKDIHDTREKEGRPLTLPPSPVLIKEEPMVIPNSSQDDPLKVSFGGQTQGDWASGIKTENGQPGKPPTPHNTAVKTKSRTKPIMTNDTYYCEGIPVYSQISNSDKQRRKQRLPAKLKVSIPGLSPELADLAYGREFVSGHADLAEPVSRPPVPADPSTSYLDKSSESKVAPKKRWQMVEEVTEKVAEVGSVSGAAGEVNGSYATRGTPDYALKLRAEKQTENHSQFSEKNDTVAHSENKRLRKPSKRLLESTEEYEQIFAPKKKSKKNIQEPSKMGPGTTSDNVAQQTSGMTALPNVSDATLETVTSPSTSASALVSVEPTKAPAVLEQSLSQDGPPPVAHSAPTATTQPSLSTDTAEGTDLPLKSGSATQERKRPRKPSHKVLECTIEEVSLTPAKKKESKRHIGITSEVKVVLTDTQVGSVRKDRPIPGTSSASQPPESSSLLGVFTPTRPPSPAGPKTPKQEAETEGCSIGERQNLPNGTLTLKSEVPSPGLNDSLSSQVDVKGKTGATALKENVCQVCERTGDLLVCEGQCYGAFHPQCIGLSAAPKKKFFCRQCTTGVHSCFVCNKPGNGVKRCIIPLCGKFYHTECILAYSATQPHNKGFRCSLHVCLSCHITNPLNLCSSKGRLARCVRCPVAYHANDNCMAAGSLVLANNSFLCPNHFTPRKGCKNHEHINVSWCFVCSEGGSLLCCEACPAAFHRECLNMEMPQGSWFCNDCKAGKKPRIKDILWVKWGRYRWWPAEVCLAKDVPNNILRMKHEVGEFPVQFFGSKDFVWTYQARVFPYMEGDTHNIEKMGKGADAIYKKALSEAAERFRELQAEKEMKQLQEDRKNDKKPPPYRHIKVNRPIGKVQIITADLSEIPRCNCKASDENPCGIDSECINRMLMYECHPQVCVAGERCQNQAFTKRQYTPVEIFRTLSRGWGLRSVCDIKKGAFVNEYVGEVIDEEECRARIRHAQENDICNFYMLTLDKDRIIDAGPKGNQARFMNHSCQPNCETQKWTVNGDTRVGLFALQDIPAGVELTFNYNLECLGNGKTVCKCGASNCSGFLGVRPKNQPSAEKLKLKEGKKKVSVKKKSKPQVTKEREDECFSCGDGGQIVSCKKPGCPKVYHADCLNLAKRPAGRWECPWHQCDICGKEAASFCEMCPSSYCKEHREGMLFISKLDGKLSCSEHDPCGPEPLEPGEIREYVPNMTSMRPGAMALPLPPSLAPDSRAHPAAALSSPAGLAAPAKHELPPRLYINTKTSTSSFIPPGRSYLTGRTEGTAFSTLSSSKDEKEDGEVEDGEVDELEMEEVEEDDEEEEEDDDEDDDDDDMEAMEIVEDEEDEQQFGTDGELMGEEDDDDEGGDVFDTWGDYVEEDPDDGEVEGEDMEEWGRVEDDDK</sequence>
<dbReference type="SUPFAM" id="SSF57903">
    <property type="entry name" value="FYVE/PHD zinc finger"/>
    <property type="match status" value="3"/>
</dbReference>
<dbReference type="SUPFAM" id="SSF63748">
    <property type="entry name" value="Tudor/PWWP/MBT"/>
    <property type="match status" value="2"/>
</dbReference>
<dbReference type="InterPro" id="IPR046341">
    <property type="entry name" value="SET_dom_sf"/>
</dbReference>
<evidence type="ECO:0000259" key="28">
    <source>
        <dbReference type="PROSITE" id="PS50280"/>
    </source>
</evidence>
<dbReference type="InterPro" id="IPR006560">
    <property type="entry name" value="AWS_dom"/>
</dbReference>
<keyword evidence="4" id="KW-0158">Chromosome</keyword>
<evidence type="ECO:0000259" key="31">
    <source>
        <dbReference type="PROSITE" id="PS51215"/>
    </source>
</evidence>
<dbReference type="InterPro" id="IPR059153">
    <property type="entry name" value="NSD_PHD-1st"/>
</dbReference>
<dbReference type="Pfam" id="PF00856">
    <property type="entry name" value="SET"/>
    <property type="match status" value="1"/>
</dbReference>
<dbReference type="SMART" id="SM00293">
    <property type="entry name" value="PWWP"/>
    <property type="match status" value="2"/>
</dbReference>
<feature type="compositionally biased region" description="Basic residues" evidence="26">
    <location>
        <begin position="695"/>
        <end position="704"/>
    </location>
</feature>
<dbReference type="GO" id="GO:0032259">
    <property type="term" value="P:methylation"/>
    <property type="evidence" value="ECO:0007669"/>
    <property type="project" value="UniProtKB-KW"/>
</dbReference>
<evidence type="ECO:0000313" key="32">
    <source>
        <dbReference type="Ensembl" id="ENSMMDP00005033337.1"/>
    </source>
</evidence>
<evidence type="ECO:0000256" key="2">
    <source>
        <dbReference type="ARBA" id="ARBA00004286"/>
    </source>
</evidence>
<dbReference type="FunFam" id="2.170.270.10:FF:000002">
    <property type="entry name" value="Histone-lysine N-methyltransferase"/>
    <property type="match status" value="1"/>
</dbReference>
<feature type="compositionally biased region" description="Polar residues" evidence="26">
    <location>
        <begin position="677"/>
        <end position="694"/>
    </location>
</feature>
<dbReference type="SMART" id="SM00317">
    <property type="entry name" value="SET"/>
    <property type="match status" value="1"/>
</dbReference>
<feature type="domain" description="AWS" evidence="31">
    <location>
        <begin position="1657"/>
        <end position="1707"/>
    </location>
</feature>
<dbReference type="Pfam" id="PF00855">
    <property type="entry name" value="PWWP"/>
    <property type="match status" value="2"/>
</dbReference>
<evidence type="ECO:0000256" key="8">
    <source>
        <dbReference type="ARBA" id="ARBA00022603"/>
    </source>
</evidence>
<feature type="compositionally biased region" description="Acidic residues" evidence="26">
    <location>
        <begin position="2135"/>
        <end position="2147"/>
    </location>
</feature>
<dbReference type="InterPro" id="IPR013083">
    <property type="entry name" value="Znf_RING/FYVE/PHD"/>
</dbReference>
<evidence type="ECO:0000256" key="4">
    <source>
        <dbReference type="ARBA" id="ARBA00022454"/>
    </source>
</evidence>
<evidence type="ECO:0000256" key="19">
    <source>
        <dbReference type="ARBA" id="ARBA00023163"/>
    </source>
</evidence>
<dbReference type="PROSITE" id="PS51215">
    <property type="entry name" value="AWS"/>
    <property type="match status" value="1"/>
</dbReference>
<dbReference type="InterPro" id="IPR047433">
    <property type="entry name" value="SET_NSD1"/>
</dbReference>
<keyword evidence="10" id="KW-0949">S-adenosyl-L-methionine</keyword>
<feature type="compositionally biased region" description="Polar residues" evidence="26">
    <location>
        <begin position="82"/>
        <end position="91"/>
    </location>
</feature>
<dbReference type="GO" id="GO:0140954">
    <property type="term" value="F:histone H3K36 dimethyltransferase activity"/>
    <property type="evidence" value="ECO:0007669"/>
    <property type="project" value="UniProtKB-EC"/>
</dbReference>
<evidence type="ECO:0000256" key="12">
    <source>
        <dbReference type="ARBA" id="ARBA00022737"/>
    </source>
</evidence>
<feature type="region of interest" description="Disordered" evidence="26">
    <location>
        <begin position="675"/>
        <end position="706"/>
    </location>
</feature>
<dbReference type="PROSITE" id="PS01359">
    <property type="entry name" value="ZF_PHD_1"/>
    <property type="match status" value="1"/>
</dbReference>
<keyword evidence="15" id="KW-0832">Ubl conjugation</keyword>
<evidence type="ECO:0000256" key="7">
    <source>
        <dbReference type="ARBA" id="ARBA00022553"/>
    </source>
</evidence>
<dbReference type="Pfam" id="PF23011">
    <property type="entry name" value="PHD-1st_NSD"/>
    <property type="match status" value="1"/>
</dbReference>
<evidence type="ECO:0000256" key="22">
    <source>
        <dbReference type="ARBA" id="ARBA00066810"/>
    </source>
</evidence>
<evidence type="ECO:0000256" key="13">
    <source>
        <dbReference type="ARBA" id="ARBA00022771"/>
    </source>
</evidence>
<keyword evidence="18" id="KW-0010">Activator</keyword>
<dbReference type="FunFam" id="3.30.40.10:FF:000093">
    <property type="entry name" value="Histone-lysine N-methyltransferase"/>
    <property type="match status" value="1"/>
</dbReference>
<evidence type="ECO:0000256" key="26">
    <source>
        <dbReference type="SAM" id="MobiDB-lite"/>
    </source>
</evidence>
<protein>
    <recommendedName>
        <fullName evidence="3">Histone-lysine N-methyltransferase, H3 lysine-36 specific</fullName>
        <ecNumber evidence="22">2.1.1.357</ecNumber>
    </recommendedName>
    <alternativeName>
        <fullName evidence="23">H3-K36-HMTase</fullName>
    </alternativeName>
    <alternativeName>
        <fullName evidence="24">Nuclear receptor-binding SET domain-containing protein 1</fullName>
    </alternativeName>
</protein>
<dbReference type="FunFam" id="3.30.40.10:FF:000106">
    <property type="entry name" value="Histone-lysine N-methyltransferase"/>
    <property type="match status" value="1"/>
</dbReference>
<keyword evidence="7" id="KW-0597">Phosphoprotein</keyword>
<feature type="region of interest" description="Disordered" evidence="26">
    <location>
        <begin position="937"/>
        <end position="966"/>
    </location>
</feature>
<feature type="region of interest" description="Disordered" evidence="26">
    <location>
        <begin position="1007"/>
        <end position="1180"/>
    </location>
</feature>
<evidence type="ECO:0000256" key="20">
    <source>
        <dbReference type="ARBA" id="ARBA00023242"/>
    </source>
</evidence>
<keyword evidence="11" id="KW-0479">Metal-binding</keyword>
<accession>A0A667YZP9</accession>
<feature type="region of interest" description="Disordered" evidence="26">
    <location>
        <begin position="176"/>
        <end position="207"/>
    </location>
</feature>
<evidence type="ECO:0000259" key="27">
    <source>
        <dbReference type="PROSITE" id="PS50016"/>
    </source>
</evidence>
<dbReference type="Proteomes" id="UP000472263">
    <property type="component" value="Chromosome 10"/>
</dbReference>
<feature type="compositionally biased region" description="Acidic residues" evidence="26">
    <location>
        <begin position="2077"/>
        <end position="2127"/>
    </location>
</feature>
<dbReference type="GO" id="GO:0005694">
    <property type="term" value="C:chromosome"/>
    <property type="evidence" value="ECO:0007669"/>
    <property type="project" value="UniProtKB-SubCell"/>
</dbReference>
<evidence type="ECO:0000256" key="5">
    <source>
        <dbReference type="ARBA" id="ARBA00022491"/>
    </source>
</evidence>
<dbReference type="FunFam" id="3.30.40.10:FF:000025">
    <property type="entry name" value="Histone-lysine N-methyltransferase"/>
    <property type="match status" value="1"/>
</dbReference>
<keyword evidence="9" id="KW-0808">Transferase</keyword>
<keyword evidence="14" id="KW-0862">Zinc</keyword>